<dbReference type="EMBL" id="BSOG01000002">
    <property type="protein sequence ID" value="GLR13618.1"/>
    <property type="molecule type" value="Genomic_DNA"/>
</dbReference>
<keyword evidence="8" id="KW-1185">Reference proteome</keyword>
<evidence type="ECO:0000256" key="4">
    <source>
        <dbReference type="ARBA" id="ARBA00022833"/>
    </source>
</evidence>
<dbReference type="PANTHER" id="PTHR42978">
    <property type="entry name" value="QUORUM-QUENCHING LACTONASE YTNP-RELATED-RELATED"/>
    <property type="match status" value="1"/>
</dbReference>
<dbReference type="InterPro" id="IPR001279">
    <property type="entry name" value="Metallo-B-lactamas"/>
</dbReference>
<protein>
    <submittedName>
        <fullName evidence="7">MBL fold metallo-hydrolase</fullName>
    </submittedName>
</protein>
<dbReference type="Gene3D" id="3.60.15.10">
    <property type="entry name" value="Ribonuclease Z/Hydroxyacylglutathione hydrolase-like"/>
    <property type="match status" value="1"/>
</dbReference>
<keyword evidence="4" id="KW-0862">Zinc</keyword>
<evidence type="ECO:0000256" key="1">
    <source>
        <dbReference type="ARBA" id="ARBA00007749"/>
    </source>
</evidence>
<dbReference type="RefSeq" id="WP_284196710.1">
    <property type="nucleotide sequence ID" value="NZ_BSOG01000002.1"/>
</dbReference>
<evidence type="ECO:0000256" key="3">
    <source>
        <dbReference type="ARBA" id="ARBA00022801"/>
    </source>
</evidence>
<feature type="chain" id="PRO_5047282936" evidence="5">
    <location>
        <begin position="18"/>
        <end position="298"/>
    </location>
</feature>
<proteinExistence type="inferred from homology"/>
<comment type="similarity">
    <text evidence="1">Belongs to the metallo-beta-lactamase superfamily.</text>
</comment>
<evidence type="ECO:0000256" key="5">
    <source>
        <dbReference type="SAM" id="SignalP"/>
    </source>
</evidence>
<accession>A0ABQ5YGP3</accession>
<gene>
    <name evidence="7" type="ORF">GCM10007907_24080</name>
</gene>
<keyword evidence="3" id="KW-0378">Hydrolase</keyword>
<dbReference type="InterPro" id="IPR051013">
    <property type="entry name" value="MBL_superfamily_lactonases"/>
</dbReference>
<feature type="signal peptide" evidence="5">
    <location>
        <begin position="1"/>
        <end position="17"/>
    </location>
</feature>
<feature type="domain" description="Metallo-beta-lactamase" evidence="6">
    <location>
        <begin position="50"/>
        <end position="267"/>
    </location>
</feature>
<dbReference type="SUPFAM" id="SSF56281">
    <property type="entry name" value="Metallo-hydrolase/oxidoreductase"/>
    <property type="match status" value="1"/>
</dbReference>
<dbReference type="PANTHER" id="PTHR42978:SF3">
    <property type="entry name" value="BLR3078 PROTEIN"/>
    <property type="match status" value="1"/>
</dbReference>
<dbReference type="Pfam" id="PF00753">
    <property type="entry name" value="Lactamase_B"/>
    <property type="match status" value="1"/>
</dbReference>
<sequence length="298" mass="32577">MKSIHWLLLLCSLAGQAAPSVRVALIKTADAETRGMLAVAGGSWDKLTLVHTAVLVSHPQGELLFDAGLGTQVDAQVDADMPWWAGPFLRYQHPCPAVRQLAGRKIPRIILSHAHWDHVSGLVDFPDSEVWVTSAERQFIASGTPPTIFPSQVHTPPIKWREYSFAPQAWLGYPFSLDLFGDGSAVLVPMAGHTPGSVGLFTRLASGRSLFFVGDTIWTTQALDGAREKSWFARQLADNDRDATAGQIRQLAQMSSEMPQLQIVPAHDAAVQDKLGYYPNWVDEPPSKQPSLCPKAIP</sequence>
<dbReference type="CDD" id="cd07730">
    <property type="entry name" value="metallo-hydrolase-like_MBL-fold"/>
    <property type="match status" value="1"/>
</dbReference>
<evidence type="ECO:0000313" key="7">
    <source>
        <dbReference type="EMBL" id="GLR13618.1"/>
    </source>
</evidence>
<organism evidence="7 8">
    <name type="scientific">Chitinimonas prasina</name>
    <dbReference type="NCBI Taxonomy" id="1434937"/>
    <lineage>
        <taxon>Bacteria</taxon>
        <taxon>Pseudomonadati</taxon>
        <taxon>Pseudomonadota</taxon>
        <taxon>Betaproteobacteria</taxon>
        <taxon>Neisseriales</taxon>
        <taxon>Chitinibacteraceae</taxon>
        <taxon>Chitinimonas</taxon>
    </lineage>
</organism>
<reference evidence="8" key="1">
    <citation type="journal article" date="2019" name="Int. J. Syst. Evol. Microbiol.">
        <title>The Global Catalogue of Microorganisms (GCM) 10K type strain sequencing project: providing services to taxonomists for standard genome sequencing and annotation.</title>
        <authorList>
            <consortium name="The Broad Institute Genomics Platform"/>
            <consortium name="The Broad Institute Genome Sequencing Center for Infectious Disease"/>
            <person name="Wu L."/>
            <person name="Ma J."/>
        </authorList>
    </citation>
    <scope>NUCLEOTIDE SEQUENCE [LARGE SCALE GENOMIC DNA]</scope>
    <source>
        <strain evidence="8">NBRC 110044</strain>
    </source>
</reference>
<name>A0ABQ5YGP3_9NEIS</name>
<dbReference type="Proteomes" id="UP001156706">
    <property type="component" value="Unassembled WGS sequence"/>
</dbReference>
<evidence type="ECO:0000256" key="2">
    <source>
        <dbReference type="ARBA" id="ARBA00022723"/>
    </source>
</evidence>
<evidence type="ECO:0000259" key="6">
    <source>
        <dbReference type="SMART" id="SM00849"/>
    </source>
</evidence>
<comment type="caution">
    <text evidence="7">The sequence shown here is derived from an EMBL/GenBank/DDBJ whole genome shotgun (WGS) entry which is preliminary data.</text>
</comment>
<keyword evidence="2" id="KW-0479">Metal-binding</keyword>
<evidence type="ECO:0000313" key="8">
    <source>
        <dbReference type="Proteomes" id="UP001156706"/>
    </source>
</evidence>
<keyword evidence="5" id="KW-0732">Signal</keyword>
<dbReference type="SMART" id="SM00849">
    <property type="entry name" value="Lactamase_B"/>
    <property type="match status" value="1"/>
</dbReference>
<dbReference type="InterPro" id="IPR036866">
    <property type="entry name" value="RibonucZ/Hydroxyglut_hydro"/>
</dbReference>